<feature type="domain" description="PB1-like" evidence="1">
    <location>
        <begin position="28"/>
        <end position="125"/>
    </location>
</feature>
<protein>
    <recommendedName>
        <fullName evidence="1">PB1-like domain-containing protein</fullName>
    </recommendedName>
</protein>
<evidence type="ECO:0000313" key="2">
    <source>
        <dbReference type="EMBL" id="GAA0171012.1"/>
    </source>
</evidence>
<dbReference type="Pfam" id="PF26130">
    <property type="entry name" value="PB1-like"/>
    <property type="match status" value="1"/>
</dbReference>
<name>A0AAV3R9J4_LITER</name>
<sequence>MRGARFAKKGHPDYNDDAFRVLYSSNKNLFSVRLHYKGRFISNPKLSYVDGTVEYFDCCDSDTFELGSLESWAFRVGLRYGEFALCVYQDPDVEGLNGIRCLKSPNNIVQLVNLTSDHKFIDVYFVGSGNTDSFDDIHDEYGNLKISEASAEFLKAKSIERVRLIVVTTNLVDHLNNEGVVDKMKGSWIILGLCQFMDP</sequence>
<evidence type="ECO:0000313" key="3">
    <source>
        <dbReference type="Proteomes" id="UP001454036"/>
    </source>
</evidence>
<evidence type="ECO:0000259" key="1">
    <source>
        <dbReference type="Pfam" id="PF26130"/>
    </source>
</evidence>
<proteinExistence type="predicted"/>
<accession>A0AAV3R9J4</accession>
<keyword evidence="3" id="KW-1185">Reference proteome</keyword>
<organism evidence="2 3">
    <name type="scientific">Lithospermum erythrorhizon</name>
    <name type="common">Purple gromwell</name>
    <name type="synonym">Lithospermum officinale var. erythrorhizon</name>
    <dbReference type="NCBI Taxonomy" id="34254"/>
    <lineage>
        <taxon>Eukaryota</taxon>
        <taxon>Viridiplantae</taxon>
        <taxon>Streptophyta</taxon>
        <taxon>Embryophyta</taxon>
        <taxon>Tracheophyta</taxon>
        <taxon>Spermatophyta</taxon>
        <taxon>Magnoliopsida</taxon>
        <taxon>eudicotyledons</taxon>
        <taxon>Gunneridae</taxon>
        <taxon>Pentapetalae</taxon>
        <taxon>asterids</taxon>
        <taxon>lamiids</taxon>
        <taxon>Boraginales</taxon>
        <taxon>Boraginaceae</taxon>
        <taxon>Boraginoideae</taxon>
        <taxon>Lithospermeae</taxon>
        <taxon>Lithospermum</taxon>
    </lineage>
</organism>
<dbReference type="AlphaFoldDB" id="A0AAV3R9J4"/>
<dbReference type="Proteomes" id="UP001454036">
    <property type="component" value="Unassembled WGS sequence"/>
</dbReference>
<dbReference type="EMBL" id="BAABME010007485">
    <property type="protein sequence ID" value="GAA0171012.1"/>
    <property type="molecule type" value="Genomic_DNA"/>
</dbReference>
<gene>
    <name evidence="2" type="ORF">LIER_25151</name>
</gene>
<reference evidence="2 3" key="1">
    <citation type="submission" date="2024-01" db="EMBL/GenBank/DDBJ databases">
        <title>The complete chloroplast genome sequence of Lithospermum erythrorhizon: insights into the phylogenetic relationship among Boraginaceae species and the maternal lineages of purple gromwells.</title>
        <authorList>
            <person name="Okada T."/>
            <person name="Watanabe K."/>
        </authorList>
    </citation>
    <scope>NUCLEOTIDE SEQUENCE [LARGE SCALE GENOMIC DNA]</scope>
</reference>
<comment type="caution">
    <text evidence="2">The sequence shown here is derived from an EMBL/GenBank/DDBJ whole genome shotgun (WGS) entry which is preliminary data.</text>
</comment>
<dbReference type="InterPro" id="IPR058594">
    <property type="entry name" value="PB1-like_dom_pln"/>
</dbReference>